<keyword evidence="2" id="KW-1003">Cell membrane</keyword>
<feature type="transmembrane region" description="Helical" evidence="8">
    <location>
        <begin position="77"/>
        <end position="98"/>
    </location>
</feature>
<dbReference type="STRING" id="632773.BBEV_3315"/>
<reference evidence="10 11" key="1">
    <citation type="submission" date="2015-08" db="EMBL/GenBank/DDBJ databases">
        <title>The complete genome sequence of Bacillus beveridgei MLTeJB.</title>
        <authorList>
            <person name="Hanson T.E."/>
            <person name="Mesa C."/>
            <person name="Basesman S.M."/>
            <person name="Oremland R.S."/>
        </authorList>
    </citation>
    <scope>NUCLEOTIDE SEQUENCE [LARGE SCALE GENOMIC DNA]</scope>
    <source>
        <strain evidence="10 11">MLTeJB</strain>
    </source>
</reference>
<evidence type="ECO:0000259" key="9">
    <source>
        <dbReference type="Pfam" id="PF12821"/>
    </source>
</evidence>
<dbReference type="InterPro" id="IPR050539">
    <property type="entry name" value="ThrE_Dicarb/AminoAcid_Exp"/>
</dbReference>
<protein>
    <recommendedName>
        <fullName evidence="9">Threonine/Serine exporter ThrE domain-containing protein</fullName>
    </recommendedName>
</protein>
<dbReference type="OrthoDB" id="9810047at2"/>
<keyword evidence="11" id="KW-1185">Reference proteome</keyword>
<gene>
    <name evidence="10" type="ORF">BBEV_3315</name>
</gene>
<dbReference type="Proteomes" id="UP000094463">
    <property type="component" value="Chromosome"/>
</dbReference>
<proteinExistence type="inferred from homology"/>
<dbReference type="PANTHER" id="PTHR34390:SF1">
    <property type="entry name" value="SUCCINATE TRANSPORTER SUBUNIT YJJB-RELATED"/>
    <property type="match status" value="1"/>
</dbReference>
<feature type="transmembrane region" description="Helical" evidence="8">
    <location>
        <begin position="118"/>
        <end position="138"/>
    </location>
</feature>
<comment type="similarity">
    <text evidence="7">Belongs to the ThrE exporter (TC 2.A.79) family.</text>
</comment>
<evidence type="ECO:0000256" key="1">
    <source>
        <dbReference type="ARBA" id="ARBA00004651"/>
    </source>
</evidence>
<evidence type="ECO:0000256" key="4">
    <source>
        <dbReference type="ARBA" id="ARBA00022692"/>
    </source>
</evidence>
<dbReference type="AlphaFoldDB" id="A0A1D7R036"/>
<keyword evidence="3" id="KW-0997">Cell inner membrane</keyword>
<dbReference type="InterPro" id="IPR024528">
    <property type="entry name" value="ThrE_2"/>
</dbReference>
<evidence type="ECO:0000256" key="8">
    <source>
        <dbReference type="SAM" id="Phobius"/>
    </source>
</evidence>
<dbReference type="KEGG" id="bbev:BBEV_3315"/>
<dbReference type="GO" id="GO:0015744">
    <property type="term" value="P:succinate transport"/>
    <property type="evidence" value="ECO:0007669"/>
    <property type="project" value="TreeGrafter"/>
</dbReference>
<evidence type="ECO:0000256" key="7">
    <source>
        <dbReference type="ARBA" id="ARBA00034125"/>
    </source>
</evidence>
<dbReference type="RefSeq" id="WP_069366475.1">
    <property type="nucleotide sequence ID" value="NZ_CP012502.1"/>
</dbReference>
<name>A0A1D7R036_9BACI</name>
<accession>A0A1D7R036</accession>
<evidence type="ECO:0000313" key="10">
    <source>
        <dbReference type="EMBL" id="AOM84612.1"/>
    </source>
</evidence>
<evidence type="ECO:0000256" key="6">
    <source>
        <dbReference type="ARBA" id="ARBA00023136"/>
    </source>
</evidence>
<keyword evidence="6 8" id="KW-0472">Membrane</keyword>
<feature type="domain" description="Threonine/Serine exporter ThrE" evidence="9">
    <location>
        <begin position="7"/>
        <end position="132"/>
    </location>
</feature>
<dbReference type="PATRIC" id="fig|632773.3.peg.3462"/>
<organism evidence="10 11">
    <name type="scientific">Salisediminibacterium beveridgei</name>
    <dbReference type="NCBI Taxonomy" id="632773"/>
    <lineage>
        <taxon>Bacteria</taxon>
        <taxon>Bacillati</taxon>
        <taxon>Bacillota</taxon>
        <taxon>Bacilli</taxon>
        <taxon>Bacillales</taxon>
        <taxon>Bacillaceae</taxon>
        <taxon>Salisediminibacterium</taxon>
    </lineage>
</organism>
<keyword evidence="5 8" id="KW-1133">Transmembrane helix</keyword>
<comment type="subcellular location">
    <subcellularLocation>
        <location evidence="1">Cell membrane</location>
        <topology evidence="1">Multi-pass membrane protein</topology>
    </subcellularLocation>
</comment>
<evidence type="ECO:0000256" key="5">
    <source>
        <dbReference type="ARBA" id="ARBA00022989"/>
    </source>
</evidence>
<evidence type="ECO:0000313" key="11">
    <source>
        <dbReference type="Proteomes" id="UP000094463"/>
    </source>
</evidence>
<keyword evidence="4 8" id="KW-0812">Transmembrane</keyword>
<evidence type="ECO:0000256" key="3">
    <source>
        <dbReference type="ARBA" id="ARBA00022519"/>
    </source>
</evidence>
<sequence>MVTFILQLFLTFAATVAFGVLFNVPKRALLVGGGIGVVTWAVLSISMMLGASQVVATGLASISAALNSHFFARRLKLPVTTLSIPGILPLVPGGRAYFTMLAFVEGDYLQGLESGVETMLIAGAIAGGLVVGLSIFTFGKGGGHRYESIH</sequence>
<dbReference type="Pfam" id="PF12821">
    <property type="entry name" value="ThrE_2"/>
    <property type="match status" value="1"/>
</dbReference>
<dbReference type="EMBL" id="CP012502">
    <property type="protein sequence ID" value="AOM84612.1"/>
    <property type="molecule type" value="Genomic_DNA"/>
</dbReference>
<dbReference type="GO" id="GO:0005886">
    <property type="term" value="C:plasma membrane"/>
    <property type="evidence" value="ECO:0007669"/>
    <property type="project" value="UniProtKB-SubCell"/>
</dbReference>
<feature type="transmembrane region" description="Helical" evidence="8">
    <location>
        <begin position="29"/>
        <end position="56"/>
    </location>
</feature>
<evidence type="ECO:0000256" key="2">
    <source>
        <dbReference type="ARBA" id="ARBA00022475"/>
    </source>
</evidence>
<dbReference type="PANTHER" id="PTHR34390">
    <property type="entry name" value="UPF0442 PROTEIN YJJB-RELATED"/>
    <property type="match status" value="1"/>
</dbReference>